<accession>A0A6A6YTD6</accession>
<feature type="region of interest" description="Disordered" evidence="1">
    <location>
        <begin position="1"/>
        <end position="23"/>
    </location>
</feature>
<dbReference type="Proteomes" id="UP000504636">
    <property type="component" value="Unplaced"/>
</dbReference>
<gene>
    <name evidence="2 4" type="ORF">BDZ99DRAFT_298119</name>
</gene>
<reference evidence="4" key="3">
    <citation type="submission" date="2025-04" db="UniProtKB">
        <authorList>
            <consortium name="RefSeq"/>
        </authorList>
    </citation>
    <scope>IDENTIFICATION</scope>
    <source>
        <strain evidence="4">CBS 304.34</strain>
    </source>
</reference>
<feature type="compositionally biased region" description="Low complexity" evidence="1">
    <location>
        <begin position="14"/>
        <end position="23"/>
    </location>
</feature>
<evidence type="ECO:0000313" key="4">
    <source>
        <dbReference type="RefSeq" id="XP_033578189.1"/>
    </source>
</evidence>
<evidence type="ECO:0000313" key="3">
    <source>
        <dbReference type="Proteomes" id="UP000504636"/>
    </source>
</evidence>
<name>A0A6A6YTD6_9PEZI</name>
<reference evidence="4" key="2">
    <citation type="submission" date="2020-04" db="EMBL/GenBank/DDBJ databases">
        <authorList>
            <consortium name="NCBI Genome Project"/>
        </authorList>
    </citation>
    <scope>NUCLEOTIDE SEQUENCE</scope>
    <source>
        <strain evidence="4">CBS 304.34</strain>
    </source>
</reference>
<dbReference type="RefSeq" id="XP_033578189.1">
    <property type="nucleotide sequence ID" value="XM_033714162.1"/>
</dbReference>
<dbReference type="EMBL" id="MU003699">
    <property type="protein sequence ID" value="KAF2811225.1"/>
    <property type="molecule type" value="Genomic_DNA"/>
</dbReference>
<reference evidence="2 4" key="1">
    <citation type="journal article" date="2020" name="Stud. Mycol.">
        <title>101 Dothideomycetes genomes: a test case for predicting lifestyles and emergence of pathogens.</title>
        <authorList>
            <person name="Haridas S."/>
            <person name="Albert R."/>
            <person name="Binder M."/>
            <person name="Bloem J."/>
            <person name="Labutti K."/>
            <person name="Salamov A."/>
            <person name="Andreopoulos B."/>
            <person name="Baker S."/>
            <person name="Barry K."/>
            <person name="Bills G."/>
            <person name="Bluhm B."/>
            <person name="Cannon C."/>
            <person name="Castanera R."/>
            <person name="Culley D."/>
            <person name="Daum C."/>
            <person name="Ezra D."/>
            <person name="Gonzalez J."/>
            <person name="Henrissat B."/>
            <person name="Kuo A."/>
            <person name="Liang C."/>
            <person name="Lipzen A."/>
            <person name="Lutzoni F."/>
            <person name="Magnuson J."/>
            <person name="Mondo S."/>
            <person name="Nolan M."/>
            <person name="Ohm R."/>
            <person name="Pangilinan J."/>
            <person name="Park H.-J."/>
            <person name="Ramirez L."/>
            <person name="Alfaro M."/>
            <person name="Sun H."/>
            <person name="Tritt A."/>
            <person name="Yoshinaga Y."/>
            <person name="Zwiers L.-H."/>
            <person name="Turgeon B."/>
            <person name="Goodwin S."/>
            <person name="Spatafora J."/>
            <person name="Crous P."/>
            <person name="Grigoriev I."/>
        </authorList>
    </citation>
    <scope>NUCLEOTIDE SEQUENCE</scope>
    <source>
        <strain evidence="2 4">CBS 304.34</strain>
    </source>
</reference>
<evidence type="ECO:0000256" key="1">
    <source>
        <dbReference type="SAM" id="MobiDB-lite"/>
    </source>
</evidence>
<dbReference type="AlphaFoldDB" id="A0A6A6YTD6"/>
<keyword evidence="3" id="KW-1185">Reference proteome</keyword>
<feature type="compositionally biased region" description="Basic residues" evidence="1">
    <location>
        <begin position="1"/>
        <end position="13"/>
    </location>
</feature>
<organism evidence="2">
    <name type="scientific">Mytilinidion resinicola</name>
    <dbReference type="NCBI Taxonomy" id="574789"/>
    <lineage>
        <taxon>Eukaryota</taxon>
        <taxon>Fungi</taxon>
        <taxon>Dikarya</taxon>
        <taxon>Ascomycota</taxon>
        <taxon>Pezizomycotina</taxon>
        <taxon>Dothideomycetes</taxon>
        <taxon>Pleosporomycetidae</taxon>
        <taxon>Mytilinidiales</taxon>
        <taxon>Mytilinidiaceae</taxon>
        <taxon>Mytilinidion</taxon>
    </lineage>
</organism>
<sequence>MDTPKRHRNRSHSPARSPASRQAPSLALALNAAPLFPRRFPVQPPNPARLPHASLQVLPSLHGFPPRTRQLALSGLTLPNRRLHFRFTQAHPALRLALFFQARLLSSSLHLHHLNCNQARHLHPASILLYHHRRLAVLNQARRPQPSPSPRSAALQDPNLSLRYLL</sequence>
<proteinExistence type="predicted"/>
<protein>
    <submittedName>
        <fullName evidence="2 4">Uncharacterized protein</fullName>
    </submittedName>
</protein>
<dbReference type="GeneID" id="54455055"/>
<evidence type="ECO:0000313" key="2">
    <source>
        <dbReference type="EMBL" id="KAF2811225.1"/>
    </source>
</evidence>